<dbReference type="PRINTS" id="PR00073">
    <property type="entry name" value="COPRGNOXDASE"/>
</dbReference>
<accession>A0A9P8ZZX5</accession>
<comment type="caution">
    <text evidence="8">The sequence shown here is derived from an EMBL/GenBank/DDBJ whole genome shotgun (WGS) entry which is preliminary data.</text>
</comment>
<organism evidence="8 9">
    <name type="scientific">Truncatella angustata</name>
    <dbReference type="NCBI Taxonomy" id="152316"/>
    <lineage>
        <taxon>Eukaryota</taxon>
        <taxon>Fungi</taxon>
        <taxon>Dikarya</taxon>
        <taxon>Ascomycota</taxon>
        <taxon>Pezizomycotina</taxon>
        <taxon>Sordariomycetes</taxon>
        <taxon>Xylariomycetidae</taxon>
        <taxon>Amphisphaeriales</taxon>
        <taxon>Sporocadaceae</taxon>
        <taxon>Truncatella</taxon>
    </lineage>
</organism>
<dbReference type="PIRSF" id="PIRSF000166">
    <property type="entry name" value="Coproporphyri_ox"/>
    <property type="match status" value="1"/>
</dbReference>
<dbReference type="PANTHER" id="PTHR10755">
    <property type="entry name" value="COPROPORPHYRINOGEN III OXIDASE, MITOCHONDRIAL"/>
    <property type="match status" value="1"/>
</dbReference>
<dbReference type="Pfam" id="PF01218">
    <property type="entry name" value="Coprogen_oxidas"/>
    <property type="match status" value="1"/>
</dbReference>
<evidence type="ECO:0000256" key="3">
    <source>
        <dbReference type="ARBA" id="ARBA00011738"/>
    </source>
</evidence>
<dbReference type="Gene3D" id="3.40.1500.10">
    <property type="entry name" value="Coproporphyrinogen III oxidase, aerobic"/>
    <property type="match status" value="1"/>
</dbReference>
<sequence length="398" mass="45842">MFKRRVCQIALPLRRPQASNRLPQRFFSTRTGSASSQWTNRTVWAAAAALSVSVVAYGMTQQDPLKLDSRSLAELDERTRREEGITEESPMRLRMEELIRQKQEEIVFALEQIDGTRFRRDTWQRPNGGGGLSMVLQDGNVFEKAGVNISVVYGTLTKGAIEKMRANHSNIATNVDELPFYALGLSLVLHPINPMAPTVHFNCRYFETMNADGTPQTWWFGGGSDLTPNYLYDEDAVHFHKTLKEACDKHNKDYFPKFKKWCDDYFFNSHRGERRGIGGIFYDDLDDTVTDAENAFAFTKDVVSSFLPCYLPIIEKRKDLPYTQKEVDWQQIRRGRYVEFNLVHDRGTAFGLQTPGSRTESILISMPRTASWKYMHEPEPNTRESRTLEVLKNPKEWV</sequence>
<proteinExistence type="inferred from homology"/>
<dbReference type="OrthoDB" id="15318at2759"/>
<protein>
    <recommendedName>
        <fullName evidence="4">coproporphyrinogen oxidase</fullName>
        <ecNumber evidence="4">1.3.3.3</ecNumber>
    </recommendedName>
</protein>
<evidence type="ECO:0000256" key="4">
    <source>
        <dbReference type="ARBA" id="ARBA00012869"/>
    </source>
</evidence>
<keyword evidence="9" id="KW-1185">Reference proteome</keyword>
<dbReference type="AlphaFoldDB" id="A0A9P8ZZX5"/>
<evidence type="ECO:0000256" key="6">
    <source>
        <dbReference type="ARBA" id="ARBA00023133"/>
    </source>
</evidence>
<evidence type="ECO:0000256" key="1">
    <source>
        <dbReference type="ARBA" id="ARBA00005168"/>
    </source>
</evidence>
<dbReference type="GO" id="GO:0005737">
    <property type="term" value="C:cytoplasm"/>
    <property type="evidence" value="ECO:0007669"/>
    <property type="project" value="TreeGrafter"/>
</dbReference>
<evidence type="ECO:0000313" key="9">
    <source>
        <dbReference type="Proteomes" id="UP000758603"/>
    </source>
</evidence>
<dbReference type="GO" id="GO:0004109">
    <property type="term" value="F:coproporphyrinogen oxidase activity"/>
    <property type="evidence" value="ECO:0007669"/>
    <property type="project" value="UniProtKB-EC"/>
</dbReference>
<gene>
    <name evidence="8" type="ORF">BKA67DRAFT_654818</name>
</gene>
<comment type="similarity">
    <text evidence="2">Belongs to the aerobic coproporphyrinogen-III oxidase family.</text>
</comment>
<name>A0A9P8ZZX5_9PEZI</name>
<comment type="pathway">
    <text evidence="1">Porphyrin-containing compound metabolism; protoporphyrin-IX biosynthesis; protoporphyrinogen-IX from coproporphyrinogen-III (O2 route): step 1/1.</text>
</comment>
<evidence type="ECO:0000256" key="2">
    <source>
        <dbReference type="ARBA" id="ARBA00010644"/>
    </source>
</evidence>
<dbReference type="RefSeq" id="XP_045960713.1">
    <property type="nucleotide sequence ID" value="XM_046106622.1"/>
</dbReference>
<evidence type="ECO:0000256" key="7">
    <source>
        <dbReference type="ARBA" id="ARBA00023244"/>
    </source>
</evidence>
<comment type="subunit">
    <text evidence="3">Homodimer.</text>
</comment>
<dbReference type="NCBIfam" id="NF003727">
    <property type="entry name" value="PRK05330.1"/>
    <property type="match status" value="1"/>
</dbReference>
<dbReference type="GeneID" id="70135513"/>
<evidence type="ECO:0000256" key="5">
    <source>
        <dbReference type="ARBA" id="ARBA00023002"/>
    </source>
</evidence>
<reference evidence="8" key="1">
    <citation type="journal article" date="2021" name="Nat. Commun.">
        <title>Genetic determinants of endophytism in the Arabidopsis root mycobiome.</title>
        <authorList>
            <person name="Mesny F."/>
            <person name="Miyauchi S."/>
            <person name="Thiergart T."/>
            <person name="Pickel B."/>
            <person name="Atanasova L."/>
            <person name="Karlsson M."/>
            <person name="Huettel B."/>
            <person name="Barry K.W."/>
            <person name="Haridas S."/>
            <person name="Chen C."/>
            <person name="Bauer D."/>
            <person name="Andreopoulos W."/>
            <person name="Pangilinan J."/>
            <person name="LaButti K."/>
            <person name="Riley R."/>
            <person name="Lipzen A."/>
            <person name="Clum A."/>
            <person name="Drula E."/>
            <person name="Henrissat B."/>
            <person name="Kohler A."/>
            <person name="Grigoriev I.V."/>
            <person name="Martin F.M."/>
            <person name="Hacquard S."/>
        </authorList>
    </citation>
    <scope>NUCLEOTIDE SEQUENCE</scope>
    <source>
        <strain evidence="8">MPI-SDFR-AT-0073</strain>
    </source>
</reference>
<dbReference type="EC" id="1.3.3.3" evidence="4"/>
<dbReference type="FunFam" id="3.40.1500.10:FF:000002">
    <property type="entry name" value="oxygen-dependent coproporphyrinogen-III oxidase, mitochondrial"/>
    <property type="match status" value="1"/>
</dbReference>
<evidence type="ECO:0000313" key="8">
    <source>
        <dbReference type="EMBL" id="KAH6656479.1"/>
    </source>
</evidence>
<dbReference type="GO" id="GO:0006782">
    <property type="term" value="P:protoporphyrinogen IX biosynthetic process"/>
    <property type="evidence" value="ECO:0007669"/>
    <property type="project" value="TreeGrafter"/>
</dbReference>
<dbReference type="EMBL" id="JAGPXC010000002">
    <property type="protein sequence ID" value="KAH6656479.1"/>
    <property type="molecule type" value="Genomic_DNA"/>
</dbReference>
<dbReference type="Proteomes" id="UP000758603">
    <property type="component" value="Unassembled WGS sequence"/>
</dbReference>
<dbReference type="InterPro" id="IPR001260">
    <property type="entry name" value="Coprogen_oxidase_aer"/>
</dbReference>
<dbReference type="InterPro" id="IPR036406">
    <property type="entry name" value="Coprogen_oxidase_aer_sf"/>
</dbReference>
<keyword evidence="7" id="KW-0627">Porphyrin biosynthesis</keyword>
<keyword evidence="5" id="KW-0560">Oxidoreductase</keyword>
<keyword evidence="6" id="KW-0350">Heme biosynthesis</keyword>
<dbReference type="PANTHER" id="PTHR10755:SF0">
    <property type="entry name" value="OXYGEN-DEPENDENT COPROPORPHYRINOGEN-III OXIDASE, MITOCHONDRIAL"/>
    <property type="match status" value="1"/>
</dbReference>
<dbReference type="SUPFAM" id="SSF102886">
    <property type="entry name" value="Coproporphyrinogen III oxidase"/>
    <property type="match status" value="1"/>
</dbReference>